<dbReference type="RefSeq" id="WP_116878305.1">
    <property type="nucleotide sequence ID" value="NZ_CP031733.1"/>
</dbReference>
<keyword evidence="5 12" id="KW-0418">Kinase</keyword>
<dbReference type="PROSITE" id="PS00584">
    <property type="entry name" value="PFKB_KINASES_2"/>
    <property type="match status" value="1"/>
</dbReference>
<reference evidence="11 15" key="1">
    <citation type="submission" date="2018-08" db="EMBL/GenBank/DDBJ databases">
        <title>Draft genome of Streptococcus sp .nov. Z2.</title>
        <authorList>
            <person name="Tian Z."/>
        </authorList>
    </citation>
    <scope>NUCLEOTIDE SEQUENCE [LARGE SCALE GENOMIC DNA]</scope>
    <source>
        <strain evidence="11 15">Z2</strain>
    </source>
</reference>
<dbReference type="GO" id="GO:0044281">
    <property type="term" value="P:small molecule metabolic process"/>
    <property type="evidence" value="ECO:0007669"/>
    <property type="project" value="UniProtKB-ARBA"/>
</dbReference>
<dbReference type="Pfam" id="PF00294">
    <property type="entry name" value="PfkB"/>
    <property type="match status" value="1"/>
</dbReference>
<dbReference type="GO" id="GO:0019512">
    <property type="term" value="P:lactose catabolic process via tagatose-6-phosphate"/>
    <property type="evidence" value="ECO:0007669"/>
    <property type="project" value="InterPro"/>
</dbReference>
<evidence type="ECO:0000256" key="3">
    <source>
        <dbReference type="ARBA" id="ARBA00022736"/>
    </source>
</evidence>
<evidence type="ECO:0000256" key="2">
    <source>
        <dbReference type="ARBA" id="ARBA00022679"/>
    </source>
</evidence>
<keyword evidence="2 8" id="KW-0808">Transferase</keyword>
<dbReference type="NCBIfam" id="TIGR01231">
    <property type="entry name" value="lacC"/>
    <property type="match status" value="1"/>
</dbReference>
<evidence type="ECO:0000313" key="10">
    <source>
        <dbReference type="EMBL" id="AXQ79297.1"/>
    </source>
</evidence>
<dbReference type="FunFam" id="3.40.1190.20:FF:000001">
    <property type="entry name" value="Phosphofructokinase"/>
    <property type="match status" value="1"/>
</dbReference>
<dbReference type="InterPro" id="IPR011611">
    <property type="entry name" value="PfkB_dom"/>
</dbReference>
<dbReference type="AlphaFoldDB" id="A0A372KL60"/>
<dbReference type="InterPro" id="IPR017583">
    <property type="entry name" value="Tagatose/fructose_Pkinase"/>
</dbReference>
<dbReference type="PROSITE" id="PS00583">
    <property type="entry name" value="PFKB_KINASES_1"/>
    <property type="match status" value="1"/>
</dbReference>
<accession>A0A346NE52</accession>
<dbReference type="Proteomes" id="UP000246115">
    <property type="component" value="Chromosome"/>
</dbReference>
<dbReference type="Proteomes" id="UP000264056">
    <property type="component" value="Unassembled WGS sequence"/>
</dbReference>
<comment type="similarity">
    <text evidence="8">Belongs to the carbohydrate kinase PfkB family. LacC subfamily.</text>
</comment>
<dbReference type="EC" id="2.7.1.144" evidence="7 8"/>
<keyword evidence="3 8" id="KW-0423">Lactose metabolism</keyword>
<accession>A0A372KL60</accession>
<evidence type="ECO:0000256" key="4">
    <source>
        <dbReference type="ARBA" id="ARBA00022741"/>
    </source>
</evidence>
<evidence type="ECO:0000259" key="9">
    <source>
        <dbReference type="Pfam" id="PF00294"/>
    </source>
</evidence>
<dbReference type="GO" id="GO:0005524">
    <property type="term" value="F:ATP binding"/>
    <property type="evidence" value="ECO:0007669"/>
    <property type="project" value="UniProtKB-KW"/>
</dbReference>
<evidence type="ECO:0000313" key="15">
    <source>
        <dbReference type="Proteomes" id="UP000264056"/>
    </source>
</evidence>
<dbReference type="InterPro" id="IPR005926">
    <property type="entry name" value="LacC"/>
</dbReference>
<reference evidence="13" key="3">
    <citation type="submission" date="2018-08" db="EMBL/GenBank/DDBJ databases">
        <title>Streptococcus chenjunshii sp. nov., isolated from stools sample of the Tibetan antelope in the Qinghai-Tibet plateau, China.</title>
        <authorList>
            <person name="Tian Z."/>
        </authorList>
    </citation>
    <scope>NUCLEOTIDE SEQUENCE [LARGE SCALE GENOMIC DNA]</scope>
    <source>
        <strain evidence="13">Z15</strain>
    </source>
</reference>
<dbReference type="Gene3D" id="3.40.1190.20">
    <property type="match status" value="1"/>
</dbReference>
<dbReference type="EMBL" id="CP031733">
    <property type="protein sequence ID" value="AXQ79297.1"/>
    <property type="molecule type" value="Genomic_DNA"/>
</dbReference>
<keyword evidence="6 8" id="KW-0067">ATP-binding</keyword>
<dbReference type="OrthoDB" id="9801219at2"/>
<dbReference type="PIRSF" id="PIRSF000535">
    <property type="entry name" value="1PFK/6PFK/LacC"/>
    <property type="match status" value="1"/>
</dbReference>
<dbReference type="CDD" id="cd01164">
    <property type="entry name" value="FruK_PfkB_like"/>
    <property type="match status" value="1"/>
</dbReference>
<gene>
    <name evidence="10" type="ORF">DDV21_009515</name>
    <name evidence="11" type="ORF">DDV22_06245</name>
    <name evidence="12" type="ORF">DDV23_06505</name>
</gene>
<dbReference type="UniPathway" id="UPA00704">
    <property type="reaction ID" value="UER00715"/>
</dbReference>
<comment type="similarity">
    <text evidence="1">Belongs to the carbohydrate kinase pfkB family.</text>
</comment>
<dbReference type="GO" id="GO:2001059">
    <property type="term" value="P:D-tagatose 6-phosphate catabolic process"/>
    <property type="evidence" value="ECO:0007669"/>
    <property type="project" value="UniProtKB-UniPathway"/>
</dbReference>
<feature type="domain" description="Carbohydrate kinase PfkB" evidence="9">
    <location>
        <begin position="6"/>
        <end position="291"/>
    </location>
</feature>
<dbReference type="InterPro" id="IPR002173">
    <property type="entry name" value="Carboh/pur_kinase_PfkB_CS"/>
</dbReference>
<proteinExistence type="inferred from homology"/>
<dbReference type="NCBIfam" id="NF010033">
    <property type="entry name" value="PRK13508.1"/>
    <property type="match status" value="1"/>
</dbReference>
<evidence type="ECO:0000256" key="8">
    <source>
        <dbReference type="PIRNR" id="PIRNR000535"/>
    </source>
</evidence>
<keyword evidence="4 8" id="KW-0547">Nucleotide-binding</keyword>
<dbReference type="NCBIfam" id="TIGR03168">
    <property type="entry name" value="1-PFK"/>
    <property type="match status" value="1"/>
</dbReference>
<evidence type="ECO:0000256" key="7">
    <source>
        <dbReference type="NCBIfam" id="TIGR01231"/>
    </source>
</evidence>
<reference evidence="12 14" key="2">
    <citation type="submission" date="2018-08" db="EMBL/GenBank/DDBJ databases">
        <title>Draft genome of Streptococcus sp. nov. Z1.</title>
        <authorList>
            <person name="Tian Z."/>
        </authorList>
    </citation>
    <scope>NUCLEOTIDE SEQUENCE [LARGE SCALE GENOMIC DNA]</scope>
    <source>
        <strain evidence="12">Z1</strain>
        <strain evidence="14">Z1(2018)</strain>
    </source>
</reference>
<evidence type="ECO:0000313" key="11">
    <source>
        <dbReference type="EMBL" id="RFU50876.1"/>
    </source>
</evidence>
<dbReference type="KEGG" id="schj:DDV21_009515"/>
<reference evidence="10" key="4">
    <citation type="journal article" date="2019" name="Int. J. Syst. Evol. Microbiol.">
        <title>Streptococcus chenjunshii sp. nov. isolated from feces of Tibetan antelopes.</title>
        <authorList>
            <person name="Tian Z."/>
            <person name="Lu S."/>
            <person name="Jin D."/>
            <person name="Yang J."/>
            <person name="Pu J."/>
            <person name="Lai X.H."/>
            <person name="Bai X.N."/>
            <person name="Wu X.M."/>
            <person name="Li J."/>
            <person name="Wang S."/>
            <person name="Xu J."/>
        </authorList>
    </citation>
    <scope>NUCLEOTIDE SEQUENCE</scope>
    <source>
        <strain evidence="10">Z15</strain>
    </source>
</reference>
<evidence type="ECO:0000256" key="1">
    <source>
        <dbReference type="ARBA" id="ARBA00005380"/>
    </source>
</evidence>
<dbReference type="SUPFAM" id="SSF53613">
    <property type="entry name" value="Ribokinase-like"/>
    <property type="match status" value="1"/>
</dbReference>
<evidence type="ECO:0000313" key="14">
    <source>
        <dbReference type="Proteomes" id="UP000262901"/>
    </source>
</evidence>
<dbReference type="Proteomes" id="UP000262901">
    <property type="component" value="Unassembled WGS sequence"/>
</dbReference>
<evidence type="ECO:0000313" key="13">
    <source>
        <dbReference type="Proteomes" id="UP000246115"/>
    </source>
</evidence>
<keyword evidence="15" id="KW-1185">Reference proteome</keyword>
<dbReference type="GO" id="GO:0008443">
    <property type="term" value="F:phosphofructokinase activity"/>
    <property type="evidence" value="ECO:0007669"/>
    <property type="project" value="TreeGrafter"/>
</dbReference>
<comment type="catalytic activity">
    <reaction evidence="8">
        <text>D-tagatofuranose 6-phosphate + ATP = D-tagatofuranose 1,6-bisphosphate + ADP + H(+)</text>
        <dbReference type="Rhea" id="RHEA:12420"/>
        <dbReference type="ChEBI" id="CHEBI:15378"/>
        <dbReference type="ChEBI" id="CHEBI:30616"/>
        <dbReference type="ChEBI" id="CHEBI:58694"/>
        <dbReference type="ChEBI" id="CHEBI:58695"/>
        <dbReference type="ChEBI" id="CHEBI:456216"/>
        <dbReference type="EC" id="2.7.1.144"/>
    </reaction>
</comment>
<name>A0A372KL60_9STRE</name>
<protein>
    <recommendedName>
        <fullName evidence="7 8">Tagatose-6-phosphate kinase</fullName>
        <ecNumber evidence="7 8">2.7.1.144</ecNumber>
    </recommendedName>
</protein>
<dbReference type="GO" id="GO:0005829">
    <property type="term" value="C:cytosol"/>
    <property type="evidence" value="ECO:0007669"/>
    <property type="project" value="TreeGrafter"/>
</dbReference>
<organism evidence="12 14">
    <name type="scientific">Streptococcus chenjunshii</name>
    <dbReference type="NCBI Taxonomy" id="2173853"/>
    <lineage>
        <taxon>Bacteria</taxon>
        <taxon>Bacillati</taxon>
        <taxon>Bacillota</taxon>
        <taxon>Bacilli</taxon>
        <taxon>Lactobacillales</taxon>
        <taxon>Streptococcaceae</taxon>
        <taxon>Streptococcus</taxon>
    </lineage>
</organism>
<dbReference type="InterPro" id="IPR029056">
    <property type="entry name" value="Ribokinase-like"/>
</dbReference>
<dbReference type="EMBL" id="QVQY01000014">
    <property type="protein sequence ID" value="RFU50876.1"/>
    <property type="molecule type" value="Genomic_DNA"/>
</dbReference>
<dbReference type="PANTHER" id="PTHR46566:SF5">
    <property type="entry name" value="1-PHOSPHOFRUCTOKINASE"/>
    <property type="match status" value="1"/>
</dbReference>
<dbReference type="GO" id="GO:0009024">
    <property type="term" value="F:tagatose-6-phosphate kinase activity"/>
    <property type="evidence" value="ECO:0007669"/>
    <property type="project" value="UniProtKB-UniRule"/>
</dbReference>
<evidence type="ECO:0000256" key="5">
    <source>
        <dbReference type="ARBA" id="ARBA00022777"/>
    </source>
</evidence>
<dbReference type="EMBL" id="QVQZ01000013">
    <property type="protein sequence ID" value="RFU53022.1"/>
    <property type="molecule type" value="Genomic_DNA"/>
</dbReference>
<comment type="pathway">
    <text evidence="8">Carbohydrate metabolism; D-tagatose 6-phosphate degradation; D-glyceraldehyde 3-phosphate and glycerone phosphate from D-tagatose 6-phosphate: step 1/2.</text>
</comment>
<sequence length="310" mass="33580">MVLTVTMNPAVDISYSLTEFVLDTVNRADDVTKTPGGKGLNVTRILSELGEDVMATGLIGGKPGLFLQEKLTQADIHHHFFPIQGETRNCIAILHEGLQTEILESGPVIKSGEAESFLQHFNRLCRPFDVITISGSLPEGIDSDYYVKLVRLVNGYQKKAVLDCSGAALTEVLKSADKPYVIKPNLEELSQLVSQPVTADSQVLKKLLCHPIFEGISWVIVSLGSSGAFAKHGHTFYRVKIPKIEAVNPVGSGDATVAGIASALLHGLSDAELLKRANVLGMLNAQEKVTGHVNLADYDKLFKQVHVEEV</sequence>
<dbReference type="PANTHER" id="PTHR46566">
    <property type="entry name" value="1-PHOSPHOFRUCTOKINASE-RELATED"/>
    <property type="match status" value="1"/>
</dbReference>
<evidence type="ECO:0000256" key="6">
    <source>
        <dbReference type="ARBA" id="ARBA00022840"/>
    </source>
</evidence>
<evidence type="ECO:0000313" key="12">
    <source>
        <dbReference type="EMBL" id="RFU53022.1"/>
    </source>
</evidence>